<reference evidence="1 2" key="1">
    <citation type="submission" date="2013-07" db="EMBL/GenBank/DDBJ databases">
        <title>Completed genome of Sphingomonas sanxanigenens NX02.</title>
        <authorList>
            <person name="Ma T."/>
            <person name="Huang H."/>
            <person name="Wu M."/>
            <person name="Li X."/>
            <person name="Li G."/>
        </authorList>
    </citation>
    <scope>NUCLEOTIDE SEQUENCE [LARGE SCALE GENOMIC DNA]</scope>
    <source>
        <strain evidence="1 2">NX02</strain>
    </source>
</reference>
<evidence type="ECO:0000313" key="1">
    <source>
        <dbReference type="EMBL" id="AHE55657.1"/>
    </source>
</evidence>
<dbReference type="STRING" id="1123269.NX02_19990"/>
<protein>
    <recommendedName>
        <fullName evidence="3">Flagella basal body P-ring formation protein FlgA C-terminal domain-containing protein</fullName>
    </recommendedName>
</protein>
<accession>W0AGI5</accession>
<sequence>MIVGGNILAVAALAGAMTGAPPTDRCVEVVRSLAGGGFPVEADLAPTTCPAVIERAFWFDATSGVVRAQRDIAAHEVVAAPPRDMLALHRPGDPITVEVLIGPVRVQRDVLVVRPTRATQPLLVRSHDGSTFVVKGAP</sequence>
<dbReference type="AlphaFoldDB" id="W0AGI5"/>
<dbReference type="Proteomes" id="UP000018851">
    <property type="component" value="Chromosome"/>
</dbReference>
<dbReference type="EMBL" id="CP006644">
    <property type="protein sequence ID" value="AHE55657.1"/>
    <property type="molecule type" value="Genomic_DNA"/>
</dbReference>
<keyword evidence="2" id="KW-1185">Reference proteome</keyword>
<evidence type="ECO:0000313" key="2">
    <source>
        <dbReference type="Proteomes" id="UP000018851"/>
    </source>
</evidence>
<gene>
    <name evidence="1" type="ORF">NX02_19990</name>
</gene>
<evidence type="ECO:0008006" key="3">
    <source>
        <dbReference type="Google" id="ProtNLM"/>
    </source>
</evidence>
<dbReference type="KEGG" id="ssan:NX02_19990"/>
<name>W0AGI5_9SPHN</name>
<organism evidence="1 2">
    <name type="scientific">Sphingomonas sanxanigenens DSM 19645 = NX02</name>
    <dbReference type="NCBI Taxonomy" id="1123269"/>
    <lineage>
        <taxon>Bacteria</taxon>
        <taxon>Pseudomonadati</taxon>
        <taxon>Pseudomonadota</taxon>
        <taxon>Alphaproteobacteria</taxon>
        <taxon>Sphingomonadales</taxon>
        <taxon>Sphingomonadaceae</taxon>
        <taxon>Sphingomonas</taxon>
    </lineage>
</organism>
<proteinExistence type="predicted"/>
<dbReference type="HOGENOM" id="CLU_1853944_0_0_5"/>